<dbReference type="PANTHER" id="PTHR10210">
    <property type="entry name" value="RIBOSE-PHOSPHATE DIPHOSPHOKINASE FAMILY MEMBER"/>
    <property type="match status" value="1"/>
</dbReference>
<evidence type="ECO:0000313" key="12">
    <source>
        <dbReference type="Proteomes" id="UP000324800"/>
    </source>
</evidence>
<comment type="similarity">
    <text evidence="2">Belongs to the ribose-phosphate pyrophosphokinase family.</text>
</comment>
<feature type="domain" description="Ribose-phosphate pyrophosphokinase N-terminal" evidence="10">
    <location>
        <begin position="93"/>
        <end position="162"/>
    </location>
</feature>
<name>A0A5J4W4L5_9EUKA</name>
<dbReference type="InterPro" id="IPR029057">
    <property type="entry name" value="PRTase-like"/>
</dbReference>
<dbReference type="GO" id="GO:0016301">
    <property type="term" value="F:kinase activity"/>
    <property type="evidence" value="ECO:0007669"/>
    <property type="project" value="UniProtKB-KW"/>
</dbReference>
<comment type="pathway">
    <text evidence="1">Metabolic intermediate biosynthesis; 5-phospho-alpha-D-ribose 1-diphosphate biosynthesis; 5-phospho-alpha-D-ribose 1-diphosphate from D-ribose 5-phosphate (route I): step 1/1.</text>
</comment>
<evidence type="ECO:0000256" key="6">
    <source>
        <dbReference type="ARBA" id="ARBA00022741"/>
    </source>
</evidence>
<dbReference type="GO" id="GO:0005737">
    <property type="term" value="C:cytoplasm"/>
    <property type="evidence" value="ECO:0007669"/>
    <property type="project" value="TreeGrafter"/>
</dbReference>
<dbReference type="GO" id="GO:0006164">
    <property type="term" value="P:purine nucleotide biosynthetic process"/>
    <property type="evidence" value="ECO:0007669"/>
    <property type="project" value="TreeGrafter"/>
</dbReference>
<dbReference type="Gene3D" id="3.40.50.2020">
    <property type="match status" value="2"/>
</dbReference>
<dbReference type="InterPro" id="IPR000836">
    <property type="entry name" value="PRTase_dom"/>
</dbReference>
<dbReference type="SMART" id="SM01400">
    <property type="entry name" value="Pribosyltran_N"/>
    <property type="match status" value="1"/>
</dbReference>
<comment type="caution">
    <text evidence="11">The sequence shown here is derived from an EMBL/GenBank/DDBJ whole genome shotgun (WGS) entry which is preliminary data.</text>
</comment>
<dbReference type="CDD" id="cd06223">
    <property type="entry name" value="PRTases_typeI"/>
    <property type="match status" value="1"/>
</dbReference>
<evidence type="ECO:0000259" key="10">
    <source>
        <dbReference type="Pfam" id="PF13793"/>
    </source>
</evidence>
<evidence type="ECO:0000313" key="11">
    <source>
        <dbReference type="EMBL" id="KAA6389409.1"/>
    </source>
</evidence>
<sequence length="331" mass="36570">MQPSIFPVGEMNAYSTFNSIPADATNQSTMDSAQLGDNWQVVILSNESSIYFARLLQDKLAQKKIVSFFAPVVRQHQSGGGSYIKFGVEDQDIFLGKDCIYVSSLLNDTDFFDLFRVASTLSAIGTRSRIFVIPFLGYSTMERAVNPGEIVSCKTNIRLLSSLPSHGHGNTFLFFDLHTSGIIHYFEGNTVRAELDGKECLLNAIKHIGIDKNKPVFASADLGRPKHVEWFASQFGTEIALIRKTRSFQSTEVQDVVGDVEGRRVVIYDDMTRGGGTLLKAAKEYKKKNSLSVSAVLSHCALTNIEVANDIRKSSSPDNNKFTPDVSSTWS</sequence>
<evidence type="ECO:0000256" key="3">
    <source>
        <dbReference type="ARBA" id="ARBA00013247"/>
    </source>
</evidence>
<dbReference type="InterPro" id="IPR005946">
    <property type="entry name" value="Rib-P_diPkinase"/>
</dbReference>
<protein>
    <recommendedName>
        <fullName evidence="3">ribose-phosphate diphosphokinase</fullName>
        <ecNumber evidence="3">2.7.6.1</ecNumber>
    </recommendedName>
</protein>
<dbReference type="Proteomes" id="UP000324800">
    <property type="component" value="Unassembled WGS sequence"/>
</dbReference>
<evidence type="ECO:0000256" key="9">
    <source>
        <dbReference type="ARBA" id="ARBA00049535"/>
    </source>
</evidence>
<evidence type="ECO:0000256" key="1">
    <source>
        <dbReference type="ARBA" id="ARBA00004996"/>
    </source>
</evidence>
<dbReference type="AlphaFoldDB" id="A0A5J4W4L5"/>
<evidence type="ECO:0000256" key="5">
    <source>
        <dbReference type="ARBA" id="ARBA00022727"/>
    </source>
</evidence>
<keyword evidence="7 11" id="KW-0418">Kinase</keyword>
<dbReference type="SUPFAM" id="SSF53271">
    <property type="entry name" value="PRTase-like"/>
    <property type="match status" value="1"/>
</dbReference>
<organism evidence="11 12">
    <name type="scientific">Streblomastix strix</name>
    <dbReference type="NCBI Taxonomy" id="222440"/>
    <lineage>
        <taxon>Eukaryota</taxon>
        <taxon>Metamonada</taxon>
        <taxon>Preaxostyla</taxon>
        <taxon>Oxymonadida</taxon>
        <taxon>Streblomastigidae</taxon>
        <taxon>Streblomastix</taxon>
    </lineage>
</organism>
<keyword evidence="8" id="KW-0067">ATP-binding</keyword>
<proteinExistence type="inferred from homology"/>
<evidence type="ECO:0000256" key="4">
    <source>
        <dbReference type="ARBA" id="ARBA00022679"/>
    </source>
</evidence>
<dbReference type="EMBL" id="SNRW01003600">
    <property type="protein sequence ID" value="KAA6389409.1"/>
    <property type="molecule type" value="Genomic_DNA"/>
</dbReference>
<evidence type="ECO:0000256" key="7">
    <source>
        <dbReference type="ARBA" id="ARBA00022777"/>
    </source>
</evidence>
<dbReference type="GO" id="GO:0005524">
    <property type="term" value="F:ATP binding"/>
    <property type="evidence" value="ECO:0007669"/>
    <property type="project" value="UniProtKB-KW"/>
</dbReference>
<dbReference type="GO" id="GO:0004749">
    <property type="term" value="F:ribose phosphate diphosphokinase activity"/>
    <property type="evidence" value="ECO:0007669"/>
    <property type="project" value="UniProtKB-EC"/>
</dbReference>
<dbReference type="GO" id="GO:0002189">
    <property type="term" value="C:ribose phosphate diphosphokinase complex"/>
    <property type="evidence" value="ECO:0007669"/>
    <property type="project" value="TreeGrafter"/>
</dbReference>
<keyword evidence="6" id="KW-0547">Nucleotide-binding</keyword>
<keyword evidence="4" id="KW-0808">Transferase</keyword>
<dbReference type="Pfam" id="PF13793">
    <property type="entry name" value="Pribosyltran_N"/>
    <property type="match status" value="1"/>
</dbReference>
<reference evidence="11 12" key="1">
    <citation type="submission" date="2019-03" db="EMBL/GenBank/DDBJ databases">
        <title>Single cell metagenomics reveals metabolic interactions within the superorganism composed of flagellate Streblomastix strix and complex community of Bacteroidetes bacteria on its surface.</title>
        <authorList>
            <person name="Treitli S.C."/>
            <person name="Kolisko M."/>
            <person name="Husnik F."/>
            <person name="Keeling P."/>
            <person name="Hampl V."/>
        </authorList>
    </citation>
    <scope>NUCLEOTIDE SEQUENCE [LARGE SCALE GENOMIC DNA]</scope>
    <source>
        <strain evidence="11">ST1C</strain>
    </source>
</reference>
<gene>
    <name evidence="11" type="ORF">EZS28_015064</name>
</gene>
<dbReference type="EC" id="2.7.6.1" evidence="3"/>
<evidence type="ECO:0000256" key="2">
    <source>
        <dbReference type="ARBA" id="ARBA00006478"/>
    </source>
</evidence>
<dbReference type="GO" id="GO:0006015">
    <property type="term" value="P:5-phosphoribose 1-diphosphate biosynthetic process"/>
    <property type="evidence" value="ECO:0007669"/>
    <property type="project" value="TreeGrafter"/>
</dbReference>
<keyword evidence="5" id="KW-0545">Nucleotide biosynthesis</keyword>
<evidence type="ECO:0000256" key="8">
    <source>
        <dbReference type="ARBA" id="ARBA00022840"/>
    </source>
</evidence>
<accession>A0A5J4W4L5</accession>
<dbReference type="PANTHER" id="PTHR10210:SF32">
    <property type="entry name" value="RIBOSE-PHOSPHATE PYROPHOSPHOKINASE 2"/>
    <property type="match status" value="1"/>
</dbReference>
<dbReference type="InterPro" id="IPR029099">
    <property type="entry name" value="Pribosyltran_N"/>
</dbReference>
<comment type="catalytic activity">
    <reaction evidence="9">
        <text>D-ribose 5-phosphate + ATP = 5-phospho-alpha-D-ribose 1-diphosphate + AMP + H(+)</text>
        <dbReference type="Rhea" id="RHEA:15609"/>
        <dbReference type="ChEBI" id="CHEBI:15378"/>
        <dbReference type="ChEBI" id="CHEBI:30616"/>
        <dbReference type="ChEBI" id="CHEBI:58017"/>
        <dbReference type="ChEBI" id="CHEBI:78346"/>
        <dbReference type="ChEBI" id="CHEBI:456215"/>
        <dbReference type="EC" id="2.7.6.1"/>
    </reaction>
</comment>
<dbReference type="GO" id="GO:0000287">
    <property type="term" value="F:magnesium ion binding"/>
    <property type="evidence" value="ECO:0007669"/>
    <property type="project" value="InterPro"/>
</dbReference>
<dbReference type="OrthoDB" id="9449045at2759"/>